<reference evidence="1 2" key="1">
    <citation type="submission" date="2016-10" db="EMBL/GenBank/DDBJ databases">
        <authorList>
            <person name="Varghese N."/>
            <person name="Submissions S."/>
        </authorList>
    </citation>
    <scope>NUCLEOTIDE SEQUENCE [LARGE SCALE GENOMIC DNA]</scope>
    <source>
        <strain evidence="1 2">LMG 22274</strain>
    </source>
</reference>
<dbReference type="Proteomes" id="UP000183529">
    <property type="component" value="Unassembled WGS sequence"/>
</dbReference>
<gene>
    <name evidence="1" type="ORF">SAMN05216550_10155</name>
</gene>
<evidence type="ECO:0000313" key="1">
    <source>
        <dbReference type="EMBL" id="SEI81037.1"/>
    </source>
</evidence>
<comment type="caution">
    <text evidence="1">The sequence shown here is derived from an EMBL/GenBank/DDBJ whole genome shotgun (WGS) entry which is preliminary data.</text>
</comment>
<proteinExistence type="predicted"/>
<organism evidence="1 2">
    <name type="scientific">Paraburkholderia tropica</name>
    <dbReference type="NCBI Taxonomy" id="92647"/>
    <lineage>
        <taxon>Bacteria</taxon>
        <taxon>Pseudomonadati</taxon>
        <taxon>Pseudomonadota</taxon>
        <taxon>Betaproteobacteria</taxon>
        <taxon>Burkholderiales</taxon>
        <taxon>Burkholderiaceae</taxon>
        <taxon>Paraburkholderia</taxon>
    </lineage>
</organism>
<evidence type="ECO:0000313" key="2">
    <source>
        <dbReference type="Proteomes" id="UP000183529"/>
    </source>
</evidence>
<protein>
    <submittedName>
        <fullName evidence="1">Uncharacterized protein</fullName>
    </submittedName>
</protein>
<dbReference type="AlphaFoldDB" id="A0AAQ1GAV3"/>
<sequence length="83" mass="9430">MMLLDSVHERAGLFAWRDTNRQVLDWNIEKVNVTVRAAVKSIQLAEVGVEHCNQFALFDPEARQWHLVDLPPDTTVFGKGAAR</sequence>
<accession>A0AAQ1GAV3</accession>
<dbReference type="EMBL" id="FNZM01000001">
    <property type="protein sequence ID" value="SEI81037.1"/>
    <property type="molecule type" value="Genomic_DNA"/>
</dbReference>
<name>A0AAQ1GAV3_9BURK</name>